<dbReference type="Proteomes" id="UP000580474">
    <property type="component" value="Unassembled WGS sequence"/>
</dbReference>
<feature type="transmembrane region" description="Helical" evidence="6">
    <location>
        <begin position="182"/>
        <end position="204"/>
    </location>
</feature>
<evidence type="ECO:0000256" key="4">
    <source>
        <dbReference type="ARBA" id="ARBA00022989"/>
    </source>
</evidence>
<feature type="transmembrane region" description="Helical" evidence="6">
    <location>
        <begin position="114"/>
        <end position="136"/>
    </location>
</feature>
<feature type="transmembrane region" description="Helical" evidence="6">
    <location>
        <begin position="20"/>
        <end position="37"/>
    </location>
</feature>
<reference evidence="8 9" key="1">
    <citation type="submission" date="2020-08" db="EMBL/GenBank/DDBJ databases">
        <title>Sequencing the genomes of 1000 actinobacteria strains.</title>
        <authorList>
            <person name="Klenk H.-P."/>
        </authorList>
    </citation>
    <scope>NUCLEOTIDE SEQUENCE [LARGE SCALE GENOMIC DNA]</scope>
    <source>
        <strain evidence="8 9">DSM 45582</strain>
    </source>
</reference>
<feature type="transmembrane region" description="Helical" evidence="6">
    <location>
        <begin position="287"/>
        <end position="306"/>
    </location>
</feature>
<dbReference type="PANTHER" id="PTHR43791">
    <property type="entry name" value="PERMEASE-RELATED"/>
    <property type="match status" value="1"/>
</dbReference>
<dbReference type="Gene3D" id="1.20.1250.20">
    <property type="entry name" value="MFS general substrate transporter like domains"/>
    <property type="match status" value="2"/>
</dbReference>
<comment type="subcellular location">
    <subcellularLocation>
        <location evidence="1">Cell membrane</location>
        <topology evidence="1">Multi-pass membrane protein</topology>
    </subcellularLocation>
</comment>
<dbReference type="PROSITE" id="PS50850">
    <property type="entry name" value="MFS"/>
    <property type="match status" value="1"/>
</dbReference>
<evidence type="ECO:0000313" key="9">
    <source>
        <dbReference type="Proteomes" id="UP000580474"/>
    </source>
</evidence>
<dbReference type="InterPro" id="IPR036259">
    <property type="entry name" value="MFS_trans_sf"/>
</dbReference>
<gene>
    <name evidence="8" type="ORF">BJ969_003469</name>
</gene>
<dbReference type="SUPFAM" id="SSF103473">
    <property type="entry name" value="MFS general substrate transporter"/>
    <property type="match status" value="1"/>
</dbReference>
<dbReference type="EMBL" id="JACHIV010000001">
    <property type="protein sequence ID" value="MBB5070381.1"/>
    <property type="molecule type" value="Genomic_DNA"/>
</dbReference>
<feature type="transmembrane region" description="Helical" evidence="6">
    <location>
        <begin position="375"/>
        <end position="396"/>
    </location>
</feature>
<keyword evidence="3 6" id="KW-0812">Transmembrane</keyword>
<evidence type="ECO:0000259" key="7">
    <source>
        <dbReference type="PROSITE" id="PS50850"/>
    </source>
</evidence>
<keyword evidence="9" id="KW-1185">Reference proteome</keyword>
<dbReference type="GO" id="GO:0022857">
    <property type="term" value="F:transmembrane transporter activity"/>
    <property type="evidence" value="ECO:0007669"/>
    <property type="project" value="InterPro"/>
</dbReference>
<feature type="transmembrane region" description="Helical" evidence="6">
    <location>
        <begin position="250"/>
        <end position="275"/>
    </location>
</feature>
<protein>
    <submittedName>
        <fullName evidence="8">ACS family tartrate transporter-like MFS transporter</fullName>
    </submittedName>
</protein>
<feature type="domain" description="Major facilitator superfamily (MFS) profile" evidence="7">
    <location>
        <begin position="24"/>
        <end position="432"/>
    </location>
</feature>
<dbReference type="AlphaFoldDB" id="A0A840NH80"/>
<feature type="transmembrane region" description="Helical" evidence="6">
    <location>
        <begin position="53"/>
        <end position="74"/>
    </location>
</feature>
<name>A0A840NH80_9PSEU</name>
<accession>A0A840NH80</accession>
<dbReference type="RefSeq" id="WP_184479922.1">
    <property type="nucleotide sequence ID" value="NZ_JACHIV010000001.1"/>
</dbReference>
<dbReference type="InterPro" id="IPR020846">
    <property type="entry name" value="MFS_dom"/>
</dbReference>
<feature type="transmembrane region" description="Helical" evidence="6">
    <location>
        <begin position="148"/>
        <end position="170"/>
    </location>
</feature>
<feature type="transmembrane region" description="Helical" evidence="6">
    <location>
        <begin position="342"/>
        <end position="363"/>
    </location>
</feature>
<evidence type="ECO:0000256" key="6">
    <source>
        <dbReference type="SAM" id="Phobius"/>
    </source>
</evidence>
<proteinExistence type="predicted"/>
<evidence type="ECO:0000256" key="5">
    <source>
        <dbReference type="ARBA" id="ARBA00023136"/>
    </source>
</evidence>
<feature type="transmembrane region" description="Helical" evidence="6">
    <location>
        <begin position="408"/>
        <end position="428"/>
    </location>
</feature>
<dbReference type="Pfam" id="PF07690">
    <property type="entry name" value="MFS_1"/>
    <property type="match status" value="1"/>
</dbReference>
<keyword evidence="4 6" id="KW-1133">Transmembrane helix</keyword>
<feature type="transmembrane region" description="Helical" evidence="6">
    <location>
        <begin position="86"/>
        <end position="108"/>
    </location>
</feature>
<dbReference type="GO" id="GO:0005886">
    <property type="term" value="C:plasma membrane"/>
    <property type="evidence" value="ECO:0007669"/>
    <property type="project" value="UniProtKB-SubCell"/>
</dbReference>
<evidence type="ECO:0000313" key="8">
    <source>
        <dbReference type="EMBL" id="MBB5070381.1"/>
    </source>
</evidence>
<keyword evidence="5 6" id="KW-0472">Membrane</keyword>
<dbReference type="PANTHER" id="PTHR43791:SF36">
    <property type="entry name" value="TRANSPORTER, PUTATIVE (AFU_ORTHOLOGUE AFUA_6G08340)-RELATED"/>
    <property type="match status" value="1"/>
</dbReference>
<feature type="transmembrane region" description="Helical" evidence="6">
    <location>
        <begin position="318"/>
        <end position="336"/>
    </location>
</feature>
<comment type="caution">
    <text evidence="8">The sequence shown here is derived from an EMBL/GenBank/DDBJ whole genome shotgun (WGS) entry which is preliminary data.</text>
</comment>
<evidence type="ECO:0000256" key="3">
    <source>
        <dbReference type="ARBA" id="ARBA00022692"/>
    </source>
</evidence>
<sequence length="447" mass="48180">MPAPAEVEGGDIGRRTVRKVSTRILPIVGLLYVFNYMDRANISYAQLGMQHELAITTATFGVAASIFFLVYVLFEIPSNMIMKKIGARVWLARIAISWGLVTVLTGFVQNVPQLYGARILLGIAEAGLFPGLLLYMTLWFRTRERGRAIAALALAQPVAMVLGSLTGGVILDHVQWFGLSGWRWVFILQGAPALLLGALTLLYLPNVPSQARFLSKQESEWLEREIRSEYHSEEPETFLGQLRILKNRKVLYLAVANLFAACGLYGFTFFLPQIISQLDPSYSATNIGVLGAIPFLVGAVGMLLVARNSDRTGERRGHVVALMVLAAAGLAGTIAFREQPVPALVCLSLVAIGVLGYMAPYWAMAARVLSREHTAVGLAAINSIAALGGFLGPYVIGVNAGEGDVSVGLYFPIGCLIVCAVMLLAVRVPRDDGAERKRSEGSASAVG</sequence>
<keyword evidence="2" id="KW-0813">Transport</keyword>
<dbReference type="CDD" id="cd17319">
    <property type="entry name" value="MFS_ExuT_GudP_like"/>
    <property type="match status" value="1"/>
</dbReference>
<dbReference type="InterPro" id="IPR011701">
    <property type="entry name" value="MFS"/>
</dbReference>
<dbReference type="FunFam" id="1.20.1250.20:FF:000018">
    <property type="entry name" value="MFS transporter permease"/>
    <property type="match status" value="1"/>
</dbReference>
<evidence type="ECO:0000256" key="1">
    <source>
        <dbReference type="ARBA" id="ARBA00004651"/>
    </source>
</evidence>
<organism evidence="8 9">
    <name type="scientific">Saccharopolyspora gloriosae</name>
    <dbReference type="NCBI Taxonomy" id="455344"/>
    <lineage>
        <taxon>Bacteria</taxon>
        <taxon>Bacillati</taxon>
        <taxon>Actinomycetota</taxon>
        <taxon>Actinomycetes</taxon>
        <taxon>Pseudonocardiales</taxon>
        <taxon>Pseudonocardiaceae</taxon>
        <taxon>Saccharopolyspora</taxon>
    </lineage>
</organism>
<evidence type="ECO:0000256" key="2">
    <source>
        <dbReference type="ARBA" id="ARBA00022448"/>
    </source>
</evidence>